<keyword evidence="3" id="KW-1185">Reference proteome</keyword>
<organism evidence="2 3">
    <name type="scientific">Vigna mungo</name>
    <name type="common">Black gram</name>
    <name type="synonym">Phaseolus mungo</name>
    <dbReference type="NCBI Taxonomy" id="3915"/>
    <lineage>
        <taxon>Eukaryota</taxon>
        <taxon>Viridiplantae</taxon>
        <taxon>Streptophyta</taxon>
        <taxon>Embryophyta</taxon>
        <taxon>Tracheophyta</taxon>
        <taxon>Spermatophyta</taxon>
        <taxon>Magnoliopsida</taxon>
        <taxon>eudicotyledons</taxon>
        <taxon>Gunneridae</taxon>
        <taxon>Pentapetalae</taxon>
        <taxon>rosids</taxon>
        <taxon>fabids</taxon>
        <taxon>Fabales</taxon>
        <taxon>Fabaceae</taxon>
        <taxon>Papilionoideae</taxon>
        <taxon>50 kb inversion clade</taxon>
        <taxon>NPAAA clade</taxon>
        <taxon>indigoferoid/millettioid clade</taxon>
        <taxon>Phaseoleae</taxon>
        <taxon>Vigna</taxon>
    </lineage>
</organism>
<dbReference type="EMBL" id="CP144695">
    <property type="protein sequence ID" value="WVZ06279.1"/>
    <property type="molecule type" value="Genomic_DNA"/>
</dbReference>
<sequence>LHRGSVKKVFGFLLKILTQQQPYIEGERVLNKHMPTAKWKHEKRKKQRKSRARGSLSSRETVQQEGSLLWFWGDSFIHHERAREHYEITHFLDSLTSNTNSHFAYREKRLSSIRTHYLIP</sequence>
<proteinExistence type="predicted"/>
<evidence type="ECO:0000313" key="2">
    <source>
        <dbReference type="EMBL" id="WVZ06279.1"/>
    </source>
</evidence>
<gene>
    <name evidence="2" type="ORF">V8G54_019625</name>
</gene>
<feature type="non-terminal residue" evidence="2">
    <location>
        <position position="120"/>
    </location>
</feature>
<protein>
    <submittedName>
        <fullName evidence="2">Uncharacterized protein</fullName>
    </submittedName>
</protein>
<dbReference type="AlphaFoldDB" id="A0AAQ3RSK7"/>
<evidence type="ECO:0000256" key="1">
    <source>
        <dbReference type="SAM" id="MobiDB-lite"/>
    </source>
</evidence>
<dbReference type="Proteomes" id="UP001374535">
    <property type="component" value="Chromosome 6"/>
</dbReference>
<feature type="non-terminal residue" evidence="2">
    <location>
        <position position="1"/>
    </location>
</feature>
<reference evidence="2 3" key="1">
    <citation type="journal article" date="2023" name="Life. Sci Alliance">
        <title>Evolutionary insights into 3D genome organization and epigenetic landscape of Vigna mungo.</title>
        <authorList>
            <person name="Junaid A."/>
            <person name="Singh B."/>
            <person name="Bhatia S."/>
        </authorList>
    </citation>
    <scope>NUCLEOTIDE SEQUENCE [LARGE SCALE GENOMIC DNA]</scope>
    <source>
        <strain evidence="2">Urdbean</strain>
    </source>
</reference>
<evidence type="ECO:0000313" key="3">
    <source>
        <dbReference type="Proteomes" id="UP001374535"/>
    </source>
</evidence>
<feature type="compositionally biased region" description="Basic residues" evidence="1">
    <location>
        <begin position="38"/>
        <end position="52"/>
    </location>
</feature>
<feature type="region of interest" description="Disordered" evidence="1">
    <location>
        <begin position="35"/>
        <end position="59"/>
    </location>
</feature>
<name>A0AAQ3RSK7_VIGMU</name>
<accession>A0AAQ3RSK7</accession>